<gene>
    <name evidence="2" type="ORF">HJG59_012432</name>
</gene>
<proteinExistence type="predicted"/>
<dbReference type="PANTHER" id="PTHR23120:SF6">
    <property type="entry name" value="MAESTRO HEAT-LIKE REPEAT FAMILY MEMBER 5"/>
    <property type="match status" value="1"/>
</dbReference>
<dbReference type="EMBL" id="JACASF010000016">
    <property type="protein sequence ID" value="KAF6426573.1"/>
    <property type="molecule type" value="Genomic_DNA"/>
</dbReference>
<comment type="caution">
    <text evidence="2">The sequence shown here is derived from an EMBL/GenBank/DDBJ whole genome shotgun (WGS) entry which is preliminary data.</text>
</comment>
<organism evidence="2 3">
    <name type="scientific">Molossus molossus</name>
    <name type="common">Pallas' mastiff bat</name>
    <name type="synonym">Vespertilio molossus</name>
    <dbReference type="NCBI Taxonomy" id="27622"/>
    <lineage>
        <taxon>Eukaryota</taxon>
        <taxon>Metazoa</taxon>
        <taxon>Chordata</taxon>
        <taxon>Craniata</taxon>
        <taxon>Vertebrata</taxon>
        <taxon>Euteleostomi</taxon>
        <taxon>Mammalia</taxon>
        <taxon>Eutheria</taxon>
        <taxon>Laurasiatheria</taxon>
        <taxon>Chiroptera</taxon>
        <taxon>Yangochiroptera</taxon>
        <taxon>Molossidae</taxon>
        <taxon>Molossus</taxon>
    </lineage>
</organism>
<accession>A0A7J8DTW4</accession>
<sequence length="119" mass="12777">MSTSSSCATEEVSKHLTLAELTDLVSTAVEGLGSSSPFRVQAATNMLLAVIQEHGAKLETAANLGRAIHLQLSSVRIPQARRDALHTITLLARNHAPELVAAFLDFSMPMDSYTKKCLT</sequence>
<dbReference type="InterPro" id="IPR048465">
    <property type="entry name" value="Maestro-like_HEAT"/>
</dbReference>
<evidence type="ECO:0000313" key="2">
    <source>
        <dbReference type="EMBL" id="KAF6426573.1"/>
    </source>
</evidence>
<evidence type="ECO:0000313" key="3">
    <source>
        <dbReference type="Proteomes" id="UP000550707"/>
    </source>
</evidence>
<dbReference type="AlphaFoldDB" id="A0A7J8DTW4"/>
<keyword evidence="3" id="KW-1185">Reference proteome</keyword>
<name>A0A7J8DTW4_MOLMO</name>
<dbReference type="GO" id="GO:0005737">
    <property type="term" value="C:cytoplasm"/>
    <property type="evidence" value="ECO:0007669"/>
    <property type="project" value="TreeGrafter"/>
</dbReference>
<feature type="domain" description="Maestro-like HEAT-repeats" evidence="1">
    <location>
        <begin position="5"/>
        <end position="116"/>
    </location>
</feature>
<evidence type="ECO:0000259" key="1">
    <source>
        <dbReference type="Pfam" id="PF21047"/>
    </source>
</evidence>
<dbReference type="Pfam" id="PF21047">
    <property type="entry name" value="HEAT_Maestro"/>
    <property type="match status" value="1"/>
</dbReference>
<reference evidence="2 3" key="1">
    <citation type="journal article" date="2020" name="Nature">
        <title>Six reference-quality genomes reveal evolution of bat adaptations.</title>
        <authorList>
            <person name="Jebb D."/>
            <person name="Huang Z."/>
            <person name="Pippel M."/>
            <person name="Hughes G.M."/>
            <person name="Lavrichenko K."/>
            <person name="Devanna P."/>
            <person name="Winkler S."/>
            <person name="Jermiin L.S."/>
            <person name="Skirmuntt E.C."/>
            <person name="Katzourakis A."/>
            <person name="Burkitt-Gray L."/>
            <person name="Ray D.A."/>
            <person name="Sullivan K.A.M."/>
            <person name="Roscito J.G."/>
            <person name="Kirilenko B.M."/>
            <person name="Davalos L.M."/>
            <person name="Corthals A.P."/>
            <person name="Power M.L."/>
            <person name="Jones G."/>
            <person name="Ransome R.D."/>
            <person name="Dechmann D.K.N."/>
            <person name="Locatelli A.G."/>
            <person name="Puechmaille S.J."/>
            <person name="Fedrigo O."/>
            <person name="Jarvis E.D."/>
            <person name="Hiller M."/>
            <person name="Vernes S.C."/>
            <person name="Myers E.W."/>
            <person name="Teeling E.C."/>
        </authorList>
    </citation>
    <scope>NUCLEOTIDE SEQUENCE [LARGE SCALE GENOMIC DNA]</scope>
    <source>
        <strain evidence="2">MMolMol1</strain>
        <tissue evidence="2">Muscle</tissue>
    </source>
</reference>
<dbReference type="PANTHER" id="PTHR23120">
    <property type="entry name" value="MAESTRO-RELATED HEAT DOMAIN-CONTAINING"/>
    <property type="match status" value="1"/>
</dbReference>
<protein>
    <recommendedName>
        <fullName evidence="1">Maestro-like HEAT-repeats domain-containing protein</fullName>
    </recommendedName>
</protein>
<dbReference type="InterPro" id="IPR045206">
    <property type="entry name" value="Maestro_heat-like_prot"/>
</dbReference>
<dbReference type="Proteomes" id="UP000550707">
    <property type="component" value="Unassembled WGS sequence"/>
</dbReference>